<evidence type="ECO:0000256" key="4">
    <source>
        <dbReference type="SAM" id="Phobius"/>
    </source>
</evidence>
<dbReference type="GeneID" id="106000248"/>
<evidence type="ECO:0000313" key="6">
    <source>
        <dbReference type="RefSeq" id="XP_012890947.1"/>
    </source>
</evidence>
<keyword evidence="4" id="KW-1133">Transmembrane helix</keyword>
<evidence type="ECO:0000256" key="2">
    <source>
        <dbReference type="ARBA" id="ARBA00023170"/>
    </source>
</evidence>
<dbReference type="GO" id="GO:0007166">
    <property type="term" value="P:cell surface receptor signaling pathway"/>
    <property type="evidence" value="ECO:0007669"/>
    <property type="project" value="TreeGrafter"/>
</dbReference>
<gene>
    <name evidence="6" type="primary">Adgra1</name>
</gene>
<keyword evidence="4" id="KW-0812">Transmembrane</keyword>
<dbReference type="PROSITE" id="PS00650">
    <property type="entry name" value="G_PROTEIN_RECEP_F2_2"/>
    <property type="match status" value="1"/>
</dbReference>
<dbReference type="GO" id="GO:0005886">
    <property type="term" value="C:plasma membrane"/>
    <property type="evidence" value="ECO:0007669"/>
    <property type="project" value="TreeGrafter"/>
</dbReference>
<feature type="region of interest" description="Disordered" evidence="3">
    <location>
        <begin position="208"/>
        <end position="229"/>
    </location>
</feature>
<dbReference type="InParanoid" id="A0A1S3GSM5"/>
<evidence type="ECO:0000256" key="3">
    <source>
        <dbReference type="SAM" id="MobiDB-lite"/>
    </source>
</evidence>
<feature type="transmembrane region" description="Helical" evidence="4">
    <location>
        <begin position="280"/>
        <end position="302"/>
    </location>
</feature>
<dbReference type="CTD" id="84435"/>
<dbReference type="AlphaFoldDB" id="A0A1S3GSM5"/>
<dbReference type="RefSeq" id="XP_012890947.1">
    <property type="nucleotide sequence ID" value="XM_013035493.1"/>
</dbReference>
<dbReference type="KEGG" id="dord:106000248"/>
<dbReference type="PANTHER" id="PTHR45930">
    <property type="entry name" value="G-PROTEIN COUPLED RECEPTOR 124-LIKE PROTEIN"/>
    <property type="match status" value="1"/>
</dbReference>
<keyword evidence="2 6" id="KW-0675">Receptor</keyword>
<organism evidence="5 6">
    <name type="scientific">Dipodomys ordii</name>
    <name type="common">Ord's kangaroo rat</name>
    <dbReference type="NCBI Taxonomy" id="10020"/>
    <lineage>
        <taxon>Eukaryota</taxon>
        <taxon>Metazoa</taxon>
        <taxon>Chordata</taxon>
        <taxon>Craniata</taxon>
        <taxon>Vertebrata</taxon>
        <taxon>Euteleostomi</taxon>
        <taxon>Mammalia</taxon>
        <taxon>Eutheria</taxon>
        <taxon>Euarchontoglires</taxon>
        <taxon>Glires</taxon>
        <taxon>Rodentia</taxon>
        <taxon>Castorimorpha</taxon>
        <taxon>Heteromyidae</taxon>
        <taxon>Dipodomyinae</taxon>
        <taxon>Dipodomys</taxon>
    </lineage>
</organism>
<feature type="transmembrane region" description="Helical" evidence="4">
    <location>
        <begin position="175"/>
        <end position="195"/>
    </location>
</feature>
<comment type="similarity">
    <text evidence="1">Belongs to the G-protein coupled receptor 2 family. Adhesion G-protein coupled receptor (ADGR) subfamily.</text>
</comment>
<dbReference type="GO" id="GO:0098978">
    <property type="term" value="C:glutamatergic synapse"/>
    <property type="evidence" value="ECO:0007669"/>
    <property type="project" value="TreeGrafter"/>
</dbReference>
<reference evidence="6" key="1">
    <citation type="submission" date="2025-08" db="UniProtKB">
        <authorList>
            <consortium name="RefSeq"/>
        </authorList>
    </citation>
    <scope>IDENTIFICATION</scope>
    <source>
        <tissue evidence="6">Kidney</tissue>
    </source>
</reference>
<dbReference type="STRING" id="10020.ENSDORP00000019942"/>
<evidence type="ECO:0000313" key="5">
    <source>
        <dbReference type="Proteomes" id="UP000081671"/>
    </source>
</evidence>
<feature type="transmembrane region" description="Helical" evidence="4">
    <location>
        <begin position="254"/>
        <end position="274"/>
    </location>
</feature>
<name>A0A1S3GSM5_DIPOR</name>
<dbReference type="OrthoDB" id="10031018at2759"/>
<dbReference type="GO" id="GO:0004930">
    <property type="term" value="F:G protein-coupled receptor activity"/>
    <property type="evidence" value="ECO:0007669"/>
    <property type="project" value="InterPro"/>
</dbReference>
<keyword evidence="5" id="KW-1185">Reference proteome</keyword>
<sequence>MLWIGVTARNIYKQVTRKAPPCPGADQPPYPKQPLLRYWSVLPGPGATQGGPLGTPDRDEPPQGLARPFVFKCTECDSYRPEGISEKKTRFYKYAGAFSHDQNGAAPGSFPLLTPRHLCWNRPGGFLPLLHMSPEGMAGSLRAPSGQIDLLPQQVYASTLSDSCWMAWEPSLGAFYGPAAFITLVTCVYFLGTYIQLRRHPERRYELQEHPEERRRLAGPEGSRCPGPRPCTPPGCDGPAASPLQNEHSFQAQLRAAACTLFLFSATWTFGALAVSQGPFLDMVFSCLYGAFCVTLGLFVLIHHCAKREDVWQCWWSCCPSRGDAATSTPGAHPALDANGDALGHAARLPDSPCASQPRGFGHLPSGHCKMTNLQAAQGHVGCLPPATPCCAKMHCEQLMEEEAHMRMAEGDAFPHTPRPHRCLEGRTKPHYFSRHQAAAHQSYAYHIPSSLDGSAPSSHTDSPLSSLEGPEGVHTLACCAQAGPFPLVSQPEGGEASLGLYGCPPRLPPGPAHLEMLRRTPSLSFHGPSPDGLLRGSIQEGLPFSTDSTGNIRTGPWKNETTV</sequence>
<evidence type="ECO:0000256" key="1">
    <source>
        <dbReference type="ARBA" id="ARBA00007343"/>
    </source>
</evidence>
<dbReference type="FunCoup" id="A0A1S3GSM5">
    <property type="interactions" value="63"/>
</dbReference>
<dbReference type="GO" id="GO:0014069">
    <property type="term" value="C:postsynaptic density"/>
    <property type="evidence" value="ECO:0007669"/>
    <property type="project" value="TreeGrafter"/>
</dbReference>
<accession>A0A1S3GSM5</accession>
<protein>
    <submittedName>
        <fullName evidence="6">Probable G-protein coupled receptor 123</fullName>
    </submittedName>
</protein>
<feature type="compositionally biased region" description="Basic and acidic residues" evidence="3">
    <location>
        <begin position="208"/>
        <end position="218"/>
    </location>
</feature>
<keyword evidence="4" id="KW-0472">Membrane</keyword>
<dbReference type="InterPro" id="IPR017983">
    <property type="entry name" value="GPCR_2_secretin-like_CS"/>
</dbReference>
<dbReference type="Proteomes" id="UP000081671">
    <property type="component" value="Unplaced"/>
</dbReference>
<feature type="region of interest" description="Disordered" evidence="3">
    <location>
        <begin position="523"/>
        <end position="564"/>
    </location>
</feature>
<proteinExistence type="inferred from homology"/>
<dbReference type="PANTHER" id="PTHR45930:SF3">
    <property type="entry name" value="ADHESION G PROTEIN-COUPLED RECEPTOR A1"/>
    <property type="match status" value="1"/>
</dbReference>
<dbReference type="Gene3D" id="1.20.1070.10">
    <property type="entry name" value="Rhodopsin 7-helix transmembrane proteins"/>
    <property type="match status" value="1"/>
</dbReference>
<dbReference type="InterPro" id="IPR051963">
    <property type="entry name" value="Adhesion_GPCR_A"/>
</dbReference>